<dbReference type="RefSeq" id="WP_058514431.1">
    <property type="nucleotide sequence ID" value="NZ_CAAAIH010000037.1"/>
</dbReference>
<dbReference type="InterPro" id="IPR001623">
    <property type="entry name" value="DnaJ_domain"/>
</dbReference>
<keyword evidence="4" id="KW-1185">Reference proteome</keyword>
<comment type="caution">
    <text evidence="3">The sequence shown here is derived from an EMBL/GenBank/DDBJ whole genome shotgun (WGS) entry which is preliminary data.</text>
</comment>
<feature type="domain" description="J" evidence="2">
    <location>
        <begin position="13"/>
        <end position="80"/>
    </location>
</feature>
<reference evidence="3 4" key="1">
    <citation type="submission" date="2015-11" db="EMBL/GenBank/DDBJ databases">
        <title>Genomic analysis of 38 Legionella species identifies large and diverse effector repertoires.</title>
        <authorList>
            <person name="Burstein D."/>
            <person name="Amaro F."/>
            <person name="Zusman T."/>
            <person name="Lifshitz Z."/>
            <person name="Cohen O."/>
            <person name="Gilbert J.A."/>
            <person name="Pupko T."/>
            <person name="Shuman H.A."/>
            <person name="Segal G."/>
        </authorList>
    </citation>
    <scope>NUCLEOTIDE SEQUENCE [LARGE SCALE GENOMIC DNA]</scope>
    <source>
        <strain evidence="3 4">SC-63-C7</strain>
    </source>
</reference>
<dbReference type="InterPro" id="IPR036869">
    <property type="entry name" value="J_dom_sf"/>
</dbReference>
<dbReference type="PRINTS" id="PR00625">
    <property type="entry name" value="JDOMAIN"/>
</dbReference>
<proteinExistence type="predicted"/>
<evidence type="ECO:0000313" key="3">
    <source>
        <dbReference type="EMBL" id="KTD59589.1"/>
    </source>
</evidence>
<organism evidence="3 4">
    <name type="scientific">Legionella santicrucis</name>
    <dbReference type="NCBI Taxonomy" id="45074"/>
    <lineage>
        <taxon>Bacteria</taxon>
        <taxon>Pseudomonadati</taxon>
        <taxon>Pseudomonadota</taxon>
        <taxon>Gammaproteobacteria</taxon>
        <taxon>Legionellales</taxon>
        <taxon>Legionellaceae</taxon>
        <taxon>Legionella</taxon>
    </lineage>
</organism>
<sequence>MNEIKDIPNDVAFFFQEAELDRNASWENIKAAYRKLALNYHPDRIRMDDNNPNKAKLISEYEEIFKKIASGYGYLEQMNQNKTSNTDVNKSEMPFQDEANPNALVPKDGMIKVFFPIYILKTAKPGARTFYGVSLTAAELESPARFTFLLERLNEALKYGAYQVGLDREETNKIINQHSYYKNMEISFIAALELHVHFTTLNPREGESWARPTPYFWLKKDTNISIQNVYSLSPAIKADYGYNVTEAMKALQREFIPGKEITPLITPTQPFDFYQPLNTKALISEALKHYRAEYERSIRYNTASAEILDNIIKMQALLLSDSSKQHKIEEIRKLTYSGRFGLILDAMDSYYTHLDDELEDCVAKEEKQSLLEGTSQGLLDNGDNKICEAELAESSLKEAEQPLLEETPQGLLDNGDKAKLAESLFEQYLKEKSKINVNLSPKEERVAALTLISNIVKQADTIEKLSDFYKALNALELRTPFFKYAQRNFFSKETGATPSWEKVLGEIKSQAMNLATKESQDHPVDFQNHYNLYQDIFKICDFHGPVKHDGLNALEIVRNVTSTTLSFLGWR</sequence>
<dbReference type="OrthoDB" id="9782583at2"/>
<protein>
    <submittedName>
        <fullName evidence="3">Molecular chaperone DnaJ</fullName>
    </submittedName>
</protein>
<dbReference type="SMART" id="SM00271">
    <property type="entry name" value="DnaJ"/>
    <property type="match status" value="1"/>
</dbReference>
<dbReference type="PATRIC" id="fig|45074.5.peg.2334"/>
<dbReference type="Gene3D" id="1.10.287.110">
    <property type="entry name" value="DnaJ domain"/>
    <property type="match status" value="1"/>
</dbReference>
<dbReference type="PROSITE" id="PS50076">
    <property type="entry name" value="DNAJ_2"/>
    <property type="match status" value="1"/>
</dbReference>
<dbReference type="STRING" id="45074.Lsan_2180"/>
<evidence type="ECO:0000256" key="1">
    <source>
        <dbReference type="ARBA" id="ARBA00023186"/>
    </source>
</evidence>
<name>A0A0W0YRU8_9GAMM</name>
<dbReference type="Pfam" id="PF00226">
    <property type="entry name" value="DnaJ"/>
    <property type="match status" value="1"/>
</dbReference>
<dbReference type="AlphaFoldDB" id="A0A0W0YRU8"/>
<evidence type="ECO:0000259" key="2">
    <source>
        <dbReference type="PROSITE" id="PS50076"/>
    </source>
</evidence>
<dbReference type="CDD" id="cd06257">
    <property type="entry name" value="DnaJ"/>
    <property type="match status" value="1"/>
</dbReference>
<dbReference type="EMBL" id="LNYU01000053">
    <property type="protein sequence ID" value="KTD59589.1"/>
    <property type="molecule type" value="Genomic_DNA"/>
</dbReference>
<dbReference type="SUPFAM" id="SSF46565">
    <property type="entry name" value="Chaperone J-domain"/>
    <property type="match status" value="1"/>
</dbReference>
<dbReference type="Proteomes" id="UP000054703">
    <property type="component" value="Unassembled WGS sequence"/>
</dbReference>
<keyword evidence="1" id="KW-0143">Chaperone</keyword>
<evidence type="ECO:0000313" key="4">
    <source>
        <dbReference type="Proteomes" id="UP000054703"/>
    </source>
</evidence>
<accession>A0A0W0YRU8</accession>
<gene>
    <name evidence="3" type="primary">dnaJ_2</name>
    <name evidence="3" type="ORF">Lsan_2180</name>
</gene>